<evidence type="ECO:0000259" key="6">
    <source>
        <dbReference type="Pfam" id="PF00881"/>
    </source>
</evidence>
<reference evidence="7" key="1">
    <citation type="journal article" date="2015" name="Int. J. Syst. Evol. Microbiol.">
        <title>Rhizobium oryzicola sp. nov., potential plant-growth-promoting endophytic bacteria isolated from rice roots.</title>
        <authorList>
            <person name="Zhang X.X."/>
            <person name="Gao J.S."/>
            <person name="Cao Y.H."/>
            <person name="Sheirdil R.A."/>
            <person name="Wang X.C."/>
            <person name="Zhang L."/>
        </authorList>
    </citation>
    <scope>NUCLEOTIDE SEQUENCE</scope>
    <source>
        <strain evidence="7">05753</strain>
    </source>
</reference>
<dbReference type="EMBL" id="JAUKWQ010000005">
    <property type="protein sequence ID" value="MDO1583833.1"/>
    <property type="molecule type" value="Genomic_DNA"/>
</dbReference>
<dbReference type="SUPFAM" id="SSF55469">
    <property type="entry name" value="FMN-dependent nitroreductase-like"/>
    <property type="match status" value="1"/>
</dbReference>
<sequence>MTSTVLRQASPKIEEADRQSLWQARYGNGPVPVLPPEWNDTLEVLLNHRSSRNYRPDALPAGTVELLVAAAQSAPTSSNLQAWSVIAVEDPERKARLAGFTGGNAHILAAPLFLVWLVDLSRLRGIARQHGNNGEGLDFHESFLIGAIDAALAAQNAVVAIDSLGLGSCYIGGMRNQPENVAHELKLPPETVAVFGLTVGYPDSAVETDVKPRLPQSTVLFREQYGEVRNEDLASYDEAMKAFQQKQNLPLSGWTSVIAKRIENEAALKGRSQLTAILRRLGFPLK</sequence>
<keyword evidence="5" id="KW-0521">NADP</keyword>
<keyword evidence="3 5" id="KW-0288">FMN</keyword>
<keyword evidence="4 5" id="KW-0560">Oxidoreductase</keyword>
<reference evidence="7" key="2">
    <citation type="submission" date="2023-07" db="EMBL/GenBank/DDBJ databases">
        <authorList>
            <person name="Sun H."/>
        </authorList>
    </citation>
    <scope>NUCLEOTIDE SEQUENCE</scope>
    <source>
        <strain evidence="7">05753</strain>
    </source>
</reference>
<evidence type="ECO:0000256" key="2">
    <source>
        <dbReference type="ARBA" id="ARBA00022630"/>
    </source>
</evidence>
<evidence type="ECO:0000256" key="4">
    <source>
        <dbReference type="ARBA" id="ARBA00023002"/>
    </source>
</evidence>
<evidence type="ECO:0000256" key="3">
    <source>
        <dbReference type="ARBA" id="ARBA00022643"/>
    </source>
</evidence>
<dbReference type="RefSeq" id="WP_302078035.1">
    <property type="nucleotide sequence ID" value="NZ_JAUKWQ010000005.1"/>
</dbReference>
<gene>
    <name evidence="7" type="ORF">Q2T52_17240</name>
</gene>
<accession>A0ABT8T0Q8</accession>
<dbReference type="InterPro" id="IPR029479">
    <property type="entry name" value="Nitroreductase"/>
</dbReference>
<evidence type="ECO:0000313" key="7">
    <source>
        <dbReference type="EMBL" id="MDO1583833.1"/>
    </source>
</evidence>
<organism evidence="7 8">
    <name type="scientific">Rhizobium oryzicola</name>
    <dbReference type="NCBI Taxonomy" id="1232668"/>
    <lineage>
        <taxon>Bacteria</taxon>
        <taxon>Pseudomonadati</taxon>
        <taxon>Pseudomonadota</taxon>
        <taxon>Alphaproteobacteria</taxon>
        <taxon>Hyphomicrobiales</taxon>
        <taxon>Rhizobiaceae</taxon>
        <taxon>Rhizobium/Agrobacterium group</taxon>
        <taxon>Rhizobium</taxon>
    </lineage>
</organism>
<comment type="similarity">
    <text evidence="1 5">Belongs to the flavin oxidoreductase frp family.</text>
</comment>
<dbReference type="PIRSF" id="PIRSF005426">
    <property type="entry name" value="Frp"/>
    <property type="match status" value="1"/>
</dbReference>
<protein>
    <submittedName>
        <fullName evidence="7">NADPH-dependent oxidoreductase</fullName>
    </submittedName>
</protein>
<evidence type="ECO:0000256" key="1">
    <source>
        <dbReference type="ARBA" id="ARBA00008366"/>
    </source>
</evidence>
<keyword evidence="2 5" id="KW-0285">Flavoprotein</keyword>
<dbReference type="Gene3D" id="3.40.109.10">
    <property type="entry name" value="NADH Oxidase"/>
    <property type="match status" value="1"/>
</dbReference>
<comment type="caution">
    <text evidence="7">The sequence shown here is derived from an EMBL/GenBank/DDBJ whole genome shotgun (WGS) entry which is preliminary data.</text>
</comment>
<evidence type="ECO:0000256" key="5">
    <source>
        <dbReference type="PIRNR" id="PIRNR005426"/>
    </source>
</evidence>
<dbReference type="InterPro" id="IPR000415">
    <property type="entry name" value="Nitroreductase-like"/>
</dbReference>
<dbReference type="Pfam" id="PF00881">
    <property type="entry name" value="Nitroreductase"/>
    <property type="match status" value="1"/>
</dbReference>
<dbReference type="CDD" id="cd02146">
    <property type="entry name" value="NfsA-like"/>
    <property type="match status" value="1"/>
</dbReference>
<dbReference type="Proteomes" id="UP001169006">
    <property type="component" value="Unassembled WGS sequence"/>
</dbReference>
<dbReference type="PANTHER" id="PTHR43425">
    <property type="entry name" value="OXYGEN-INSENSITIVE NADPH NITROREDUCTASE"/>
    <property type="match status" value="1"/>
</dbReference>
<dbReference type="PANTHER" id="PTHR43425:SF2">
    <property type="entry name" value="OXYGEN-INSENSITIVE NADPH NITROREDUCTASE"/>
    <property type="match status" value="1"/>
</dbReference>
<name>A0ABT8T0Q8_9HYPH</name>
<dbReference type="InterPro" id="IPR016446">
    <property type="entry name" value="Flavin_OxRdtase_Frp"/>
</dbReference>
<evidence type="ECO:0000313" key="8">
    <source>
        <dbReference type="Proteomes" id="UP001169006"/>
    </source>
</evidence>
<keyword evidence="8" id="KW-1185">Reference proteome</keyword>
<feature type="domain" description="Nitroreductase" evidence="6">
    <location>
        <begin position="47"/>
        <end position="201"/>
    </location>
</feature>
<proteinExistence type="inferred from homology"/>